<comment type="similarity">
    <text evidence="4">Belongs to the inner dynein arm light chain family.</text>
</comment>
<dbReference type="Proteomes" id="UP000192220">
    <property type="component" value="Unplaced"/>
</dbReference>
<name>A0A2I4C242_AUSLI</name>
<evidence type="ECO:0000256" key="5">
    <source>
        <dbReference type="ARBA" id="ARBA00039799"/>
    </source>
</evidence>
<dbReference type="PANTHER" id="PTHR13183">
    <property type="entry name" value="AXONEMAL INNER ARM DYNEIN LIGHT CHAIN 28"/>
    <property type="match status" value="1"/>
</dbReference>
<keyword evidence="1" id="KW-0243">Dynein</keyword>
<evidence type="ECO:0000256" key="4">
    <source>
        <dbReference type="ARBA" id="ARBA00038114"/>
    </source>
</evidence>
<keyword evidence="2 8" id="KW-0175">Coiled coil</keyword>
<evidence type="ECO:0000256" key="7">
    <source>
        <dbReference type="ARBA" id="ARBA00043925"/>
    </source>
</evidence>
<keyword evidence="10" id="KW-1185">Reference proteome</keyword>
<dbReference type="GO" id="GO:0005930">
    <property type="term" value="C:axoneme"/>
    <property type="evidence" value="ECO:0007669"/>
    <property type="project" value="TreeGrafter"/>
</dbReference>
<evidence type="ECO:0000256" key="6">
    <source>
        <dbReference type="ARBA" id="ARBA00042417"/>
    </source>
</evidence>
<evidence type="ECO:0000313" key="11">
    <source>
        <dbReference type="RefSeq" id="XP_013874056.1"/>
    </source>
</evidence>
<dbReference type="GO" id="GO:0097546">
    <property type="term" value="C:ciliary base"/>
    <property type="evidence" value="ECO:0007669"/>
    <property type="project" value="TreeGrafter"/>
</dbReference>
<gene>
    <name evidence="11" type="primary">dnali1</name>
</gene>
<protein>
    <recommendedName>
        <fullName evidence="5">Axonemal dynein light intermediate polypeptide 1</fullName>
    </recommendedName>
    <alternativeName>
        <fullName evidence="6">Inner dynein arm light chain, axonemal</fullName>
    </alternativeName>
</protein>
<dbReference type="FunCoup" id="A0A2I4C242">
    <property type="interactions" value="162"/>
</dbReference>
<feature type="compositionally biased region" description="Low complexity" evidence="9">
    <location>
        <begin position="32"/>
        <end position="43"/>
    </location>
</feature>
<evidence type="ECO:0000256" key="1">
    <source>
        <dbReference type="ARBA" id="ARBA00023017"/>
    </source>
</evidence>
<feature type="coiled-coil region" evidence="8">
    <location>
        <begin position="178"/>
        <end position="244"/>
    </location>
</feature>
<dbReference type="PANTHER" id="PTHR13183:SF0">
    <property type="entry name" value="AXONEMAL DYNEIN LIGHT INTERMEDIATE POLYPEPTIDE 1"/>
    <property type="match status" value="1"/>
</dbReference>
<proteinExistence type="inferred from homology"/>
<comment type="function">
    <text evidence="7">Involved in sperm flagellum assembly.</text>
</comment>
<dbReference type="STRING" id="52670.A0A2I4C242"/>
<evidence type="ECO:0000256" key="3">
    <source>
        <dbReference type="ARBA" id="ARBA00023175"/>
    </source>
</evidence>
<reference evidence="11" key="1">
    <citation type="submission" date="2025-08" db="UniProtKB">
        <authorList>
            <consortium name="RefSeq"/>
        </authorList>
    </citation>
    <scope>IDENTIFICATION</scope>
</reference>
<evidence type="ECO:0000256" key="8">
    <source>
        <dbReference type="SAM" id="Coils"/>
    </source>
</evidence>
<dbReference type="InParanoid" id="A0A2I4C242"/>
<accession>A0A2I4C242</accession>
<dbReference type="GO" id="GO:0045504">
    <property type="term" value="F:dynein heavy chain binding"/>
    <property type="evidence" value="ECO:0007669"/>
    <property type="project" value="TreeGrafter"/>
</dbReference>
<dbReference type="Pfam" id="PF10211">
    <property type="entry name" value="Ax_dynein_light"/>
    <property type="match status" value="1"/>
</dbReference>
<dbReference type="AlphaFoldDB" id="A0A2I4C242"/>
<sequence>MISPGDTLLKYDNPVLSKTRAEGNSSKGHLRVSSQSSDDSTVTPSPPKPKYAPEMKKENILDRIHPPREWTEGNELCVQKVSSVPCTRADVLRLRELLDTKLQERKARPTGICPVRRELFSQCFDELIRQVTIMCAEMGLLLLRVRDEINMTFDAFHTLYVSSIGFGMRKAMCAETEKIHLEKRIADLENGIQDLTKQLNEQKIKYDELEKTKAEERRVQENNFIQKIRLLEEKNQQLQNLLEEKFTPTE</sequence>
<dbReference type="RefSeq" id="XP_013874056.1">
    <property type="nucleotide sequence ID" value="XM_014018602.1"/>
</dbReference>
<evidence type="ECO:0000256" key="9">
    <source>
        <dbReference type="SAM" id="MobiDB-lite"/>
    </source>
</evidence>
<dbReference type="KEGG" id="alim:106524696"/>
<evidence type="ECO:0000256" key="2">
    <source>
        <dbReference type="ARBA" id="ARBA00023054"/>
    </source>
</evidence>
<keyword evidence="3" id="KW-0505">Motor protein</keyword>
<organism evidence="10 11">
    <name type="scientific">Austrofundulus limnaeus</name>
    <name type="common">Annual killifish</name>
    <dbReference type="NCBI Taxonomy" id="52670"/>
    <lineage>
        <taxon>Eukaryota</taxon>
        <taxon>Metazoa</taxon>
        <taxon>Chordata</taxon>
        <taxon>Craniata</taxon>
        <taxon>Vertebrata</taxon>
        <taxon>Euteleostomi</taxon>
        <taxon>Actinopterygii</taxon>
        <taxon>Neopterygii</taxon>
        <taxon>Teleostei</taxon>
        <taxon>Neoteleostei</taxon>
        <taxon>Acanthomorphata</taxon>
        <taxon>Ovalentaria</taxon>
        <taxon>Atherinomorphae</taxon>
        <taxon>Cyprinodontiformes</taxon>
        <taxon>Rivulidae</taxon>
        <taxon>Austrofundulus</taxon>
    </lineage>
</organism>
<evidence type="ECO:0000313" key="10">
    <source>
        <dbReference type="Proteomes" id="UP000192220"/>
    </source>
</evidence>
<dbReference type="OrthoDB" id="273640at2759"/>
<feature type="unsure residue" description="D or N" evidence="11">
    <location>
        <position position="99"/>
    </location>
</feature>
<feature type="region of interest" description="Disordered" evidence="9">
    <location>
        <begin position="1"/>
        <end position="58"/>
    </location>
</feature>
<dbReference type="InterPro" id="IPR019347">
    <property type="entry name" value="Axonemal_dynein_light_chain"/>
</dbReference>
<dbReference type="GO" id="GO:0030286">
    <property type="term" value="C:dynein complex"/>
    <property type="evidence" value="ECO:0007669"/>
    <property type="project" value="UniProtKB-KW"/>
</dbReference>